<dbReference type="Pfam" id="PF01478">
    <property type="entry name" value="Peptidase_A24"/>
    <property type="match status" value="1"/>
</dbReference>
<dbReference type="InterPro" id="IPR010627">
    <property type="entry name" value="Prepilin_pept_A24_N"/>
</dbReference>
<dbReference type="Gene3D" id="1.20.120.1220">
    <property type="match status" value="1"/>
</dbReference>
<gene>
    <name evidence="13" type="ORF">FJQ54_06125</name>
</gene>
<dbReference type="EC" id="2.1.1.-" evidence="9"/>
<evidence type="ECO:0000256" key="5">
    <source>
        <dbReference type="ARBA" id="ARBA00022692"/>
    </source>
</evidence>
<feature type="transmembrane region" description="Helical" evidence="10">
    <location>
        <begin position="43"/>
        <end position="60"/>
    </location>
</feature>
<keyword evidence="3" id="KW-1003">Cell membrane</keyword>
<feature type="domain" description="Prepilin peptidase A24 N-terminal" evidence="12">
    <location>
        <begin position="9"/>
        <end position="89"/>
    </location>
</feature>
<proteinExistence type="inferred from homology"/>
<name>A0A501XP94_9SPHN</name>
<comment type="similarity">
    <text evidence="2 8">Belongs to the peptidase A24 family.</text>
</comment>
<evidence type="ECO:0000256" key="6">
    <source>
        <dbReference type="ARBA" id="ARBA00022989"/>
    </source>
</evidence>
<dbReference type="GO" id="GO:0006465">
    <property type="term" value="P:signal peptide processing"/>
    <property type="evidence" value="ECO:0007669"/>
    <property type="project" value="TreeGrafter"/>
</dbReference>
<dbReference type="PANTHER" id="PTHR30487">
    <property type="entry name" value="TYPE 4 PREPILIN-LIKE PROTEINS LEADER PEPTIDE-PROCESSING ENZYME"/>
    <property type="match status" value="1"/>
</dbReference>
<dbReference type="GO" id="GO:0008168">
    <property type="term" value="F:methyltransferase activity"/>
    <property type="evidence" value="ECO:0007669"/>
    <property type="project" value="UniProtKB-KW"/>
</dbReference>
<feature type="transmembrane region" description="Helical" evidence="10">
    <location>
        <begin position="72"/>
        <end position="91"/>
    </location>
</feature>
<evidence type="ECO:0000256" key="1">
    <source>
        <dbReference type="ARBA" id="ARBA00004429"/>
    </source>
</evidence>
<dbReference type="AlphaFoldDB" id="A0A501XP94"/>
<feature type="transmembrane region" description="Helical" evidence="10">
    <location>
        <begin position="146"/>
        <end position="163"/>
    </location>
</feature>
<dbReference type="InterPro" id="IPR050882">
    <property type="entry name" value="Prepilin_peptidase/N-MTase"/>
</dbReference>
<feature type="transmembrane region" description="Helical" evidence="10">
    <location>
        <begin position="219"/>
        <end position="238"/>
    </location>
</feature>
<keyword evidence="9" id="KW-0489">Methyltransferase</keyword>
<dbReference type="PANTHER" id="PTHR30487:SF0">
    <property type="entry name" value="PREPILIN LEADER PEPTIDASE_N-METHYLTRANSFERASE-RELATED"/>
    <property type="match status" value="1"/>
</dbReference>
<dbReference type="GO" id="GO:0032259">
    <property type="term" value="P:methylation"/>
    <property type="evidence" value="ECO:0007669"/>
    <property type="project" value="UniProtKB-KW"/>
</dbReference>
<comment type="catalytic activity">
    <reaction evidence="9">
        <text>Typically cleaves a -Gly-|-Phe- bond to release an N-terminal, basic peptide of 5-8 residues from type IV prepilin, and then N-methylates the new N-terminal amino group, the methyl donor being S-adenosyl-L-methionine.</text>
        <dbReference type="EC" id="3.4.23.43"/>
    </reaction>
</comment>
<evidence type="ECO:0000256" key="2">
    <source>
        <dbReference type="ARBA" id="ARBA00005801"/>
    </source>
</evidence>
<evidence type="ECO:0000259" key="12">
    <source>
        <dbReference type="Pfam" id="PF06750"/>
    </source>
</evidence>
<sequence length="242" mass="25225">MIWPSLGALLGLIAGSFLATLVLRWPRGEPLSGRSRCDHCGAVVNWFDLVPLFGFLWLRGRCRACGGAIDRTHPAFEAAAALIGALAFVAVPGPQGLWGALLGWGLLALLALDLEHYWLPDRLTLPLLALGLAGGVGSFPDRLLGAAIGGGALWALALGYRAIRGREGLGMGDVKLMAALGAWLSFIWIGPLLLLASVAGLLFAGVSRWRGESSADGPLRVPFGACLALAGFPIWLAATAAV</sequence>
<keyword evidence="4" id="KW-0997">Cell inner membrane</keyword>
<dbReference type="InterPro" id="IPR014032">
    <property type="entry name" value="Peptidase_A24A_bac"/>
</dbReference>
<keyword evidence="9" id="KW-0378">Hydrolase</keyword>
<dbReference type="GO" id="GO:0004190">
    <property type="term" value="F:aspartic-type endopeptidase activity"/>
    <property type="evidence" value="ECO:0007669"/>
    <property type="project" value="UniProtKB-EC"/>
</dbReference>
<protein>
    <recommendedName>
        <fullName evidence="9">Prepilin leader peptidase/N-methyltransferase</fullName>
        <ecNumber evidence="9">2.1.1.-</ecNumber>
        <ecNumber evidence="9">3.4.23.43</ecNumber>
    </recommendedName>
</protein>
<dbReference type="EC" id="3.4.23.43" evidence="9"/>
<evidence type="ECO:0000256" key="4">
    <source>
        <dbReference type="ARBA" id="ARBA00022519"/>
    </source>
</evidence>
<evidence type="ECO:0000256" key="7">
    <source>
        <dbReference type="ARBA" id="ARBA00023136"/>
    </source>
</evidence>
<dbReference type="EMBL" id="VFSU01000018">
    <property type="protein sequence ID" value="TPE62488.1"/>
    <property type="molecule type" value="Genomic_DNA"/>
</dbReference>
<dbReference type="PRINTS" id="PR00864">
    <property type="entry name" value="PREPILNPTASE"/>
</dbReference>
<evidence type="ECO:0000256" key="10">
    <source>
        <dbReference type="SAM" id="Phobius"/>
    </source>
</evidence>
<feature type="domain" description="Prepilin type IV endopeptidase peptidase" evidence="11">
    <location>
        <begin position="101"/>
        <end position="204"/>
    </location>
</feature>
<dbReference type="Pfam" id="PF06750">
    <property type="entry name" value="A24_N_bact"/>
    <property type="match status" value="1"/>
</dbReference>
<keyword evidence="9" id="KW-0511">Multifunctional enzyme</keyword>
<feature type="transmembrane region" description="Helical" evidence="10">
    <location>
        <begin position="183"/>
        <end position="207"/>
    </location>
</feature>
<dbReference type="OrthoDB" id="9789291at2"/>
<comment type="function">
    <text evidence="9">Plays an essential role in type IV pili and type II pseudopili formation by proteolytically removing the leader sequence from substrate proteins and subsequently monomethylating the alpha-amino group of the newly exposed N-terminal phenylalanine.</text>
</comment>
<evidence type="ECO:0000256" key="9">
    <source>
        <dbReference type="RuleBase" id="RU003794"/>
    </source>
</evidence>
<organism evidence="13 14">
    <name type="scientific">Sandaracinobacter neustonicus</name>
    <dbReference type="NCBI Taxonomy" id="1715348"/>
    <lineage>
        <taxon>Bacteria</taxon>
        <taxon>Pseudomonadati</taxon>
        <taxon>Pseudomonadota</taxon>
        <taxon>Alphaproteobacteria</taxon>
        <taxon>Sphingomonadales</taxon>
        <taxon>Sphingosinicellaceae</taxon>
        <taxon>Sandaracinobacter</taxon>
    </lineage>
</organism>
<dbReference type="InterPro" id="IPR000045">
    <property type="entry name" value="Prepilin_IV_endopep_pep"/>
</dbReference>
<keyword evidence="14" id="KW-1185">Reference proteome</keyword>
<dbReference type="GO" id="GO:0005886">
    <property type="term" value="C:plasma membrane"/>
    <property type="evidence" value="ECO:0007669"/>
    <property type="project" value="UniProtKB-SubCell"/>
</dbReference>
<evidence type="ECO:0000256" key="3">
    <source>
        <dbReference type="ARBA" id="ARBA00022475"/>
    </source>
</evidence>
<evidence type="ECO:0000259" key="11">
    <source>
        <dbReference type="Pfam" id="PF01478"/>
    </source>
</evidence>
<evidence type="ECO:0000256" key="8">
    <source>
        <dbReference type="RuleBase" id="RU003793"/>
    </source>
</evidence>
<keyword evidence="9" id="KW-0645">Protease</keyword>
<comment type="subcellular location">
    <subcellularLocation>
        <location evidence="1">Cell inner membrane</location>
        <topology evidence="1">Multi-pass membrane protein</topology>
    </subcellularLocation>
    <subcellularLocation>
        <location evidence="9">Cell membrane</location>
        <topology evidence="9">Multi-pass membrane protein</topology>
    </subcellularLocation>
</comment>
<comment type="caution">
    <text evidence="13">The sequence shown here is derived from an EMBL/GenBank/DDBJ whole genome shotgun (WGS) entry which is preliminary data.</text>
</comment>
<keyword evidence="9" id="KW-0808">Transferase</keyword>
<evidence type="ECO:0000313" key="14">
    <source>
        <dbReference type="Proteomes" id="UP000319897"/>
    </source>
</evidence>
<dbReference type="Proteomes" id="UP000319897">
    <property type="component" value="Unassembled WGS sequence"/>
</dbReference>
<keyword evidence="6 10" id="KW-1133">Transmembrane helix</keyword>
<accession>A0A501XP94</accession>
<evidence type="ECO:0000313" key="13">
    <source>
        <dbReference type="EMBL" id="TPE62488.1"/>
    </source>
</evidence>
<keyword evidence="5 9" id="KW-0812">Transmembrane</keyword>
<reference evidence="13 14" key="1">
    <citation type="submission" date="2019-06" db="EMBL/GenBank/DDBJ databases">
        <authorList>
            <person name="Lee I."/>
            <person name="Jang G.I."/>
            <person name="Hwang C.Y."/>
        </authorList>
    </citation>
    <scope>NUCLEOTIDE SEQUENCE [LARGE SCALE GENOMIC DNA]</scope>
    <source>
        <strain evidence="13 14">PAMC 28131</strain>
    </source>
</reference>
<keyword evidence="7 10" id="KW-0472">Membrane</keyword>